<dbReference type="eggNOG" id="COG1051">
    <property type="taxonomic scope" value="Bacteria"/>
</dbReference>
<evidence type="ECO:0000259" key="7">
    <source>
        <dbReference type="PROSITE" id="PS51462"/>
    </source>
</evidence>
<dbReference type="InterPro" id="IPR020084">
    <property type="entry name" value="NUDIX_hydrolase_CS"/>
</dbReference>
<dbReference type="PRINTS" id="PR00502">
    <property type="entry name" value="NUDIXFAMILY"/>
</dbReference>
<dbReference type="Pfam" id="PF00293">
    <property type="entry name" value="NUDIX"/>
    <property type="match status" value="1"/>
</dbReference>
<dbReference type="RefSeq" id="WP_038093413.1">
    <property type="nucleotide sequence ID" value="NZ_JMIR01000039.1"/>
</dbReference>
<feature type="domain" description="Nudix hydrolase" evidence="7">
    <location>
        <begin position="1"/>
        <end position="129"/>
    </location>
</feature>
<dbReference type="Proteomes" id="UP000027931">
    <property type="component" value="Unassembled WGS sequence"/>
</dbReference>
<evidence type="ECO:0000256" key="1">
    <source>
        <dbReference type="ARBA" id="ARBA00001946"/>
    </source>
</evidence>
<dbReference type="STRING" id="1157490.EL26_21245"/>
<evidence type="ECO:0000256" key="6">
    <source>
        <dbReference type="RuleBase" id="RU003476"/>
    </source>
</evidence>
<protein>
    <submittedName>
        <fullName evidence="8">NUDIX hydrolase</fullName>
    </submittedName>
</protein>
<dbReference type="PANTHER" id="PTHR43758:SF2">
    <property type="entry name" value="OXIDIZED PURINE NUCLEOSIDE TRIPHOSPHATE HYDROLASE"/>
    <property type="match status" value="1"/>
</dbReference>
<dbReference type="GO" id="GO:0046872">
    <property type="term" value="F:metal ion binding"/>
    <property type="evidence" value="ECO:0007669"/>
    <property type="project" value="UniProtKB-KW"/>
</dbReference>
<dbReference type="GO" id="GO:0005737">
    <property type="term" value="C:cytoplasm"/>
    <property type="evidence" value="ECO:0007669"/>
    <property type="project" value="TreeGrafter"/>
</dbReference>
<comment type="caution">
    <text evidence="8">The sequence shown here is derived from an EMBL/GenBank/DDBJ whole genome shotgun (WGS) entry which is preliminary data.</text>
</comment>
<dbReference type="CDD" id="cd18875">
    <property type="entry name" value="NUDIX_Hydrolase"/>
    <property type="match status" value="1"/>
</dbReference>
<dbReference type="Gene3D" id="3.90.79.10">
    <property type="entry name" value="Nucleoside Triphosphate Pyrophosphohydrolase"/>
    <property type="match status" value="1"/>
</dbReference>
<dbReference type="EMBL" id="JMIR01000039">
    <property type="protein sequence ID" value="KEO81365.1"/>
    <property type="molecule type" value="Genomic_DNA"/>
</dbReference>
<dbReference type="PROSITE" id="PS00893">
    <property type="entry name" value="NUDIX_BOX"/>
    <property type="match status" value="1"/>
</dbReference>
<keyword evidence="5" id="KW-0460">Magnesium</keyword>
<comment type="similarity">
    <text evidence="2 6">Belongs to the Nudix hydrolase family.</text>
</comment>
<evidence type="ECO:0000256" key="5">
    <source>
        <dbReference type="ARBA" id="ARBA00022842"/>
    </source>
</evidence>
<evidence type="ECO:0000256" key="3">
    <source>
        <dbReference type="ARBA" id="ARBA00022723"/>
    </source>
</evidence>
<dbReference type="SUPFAM" id="SSF55811">
    <property type="entry name" value="Nudix"/>
    <property type="match status" value="1"/>
</dbReference>
<dbReference type="OrthoDB" id="9800186at2"/>
<evidence type="ECO:0000256" key="2">
    <source>
        <dbReference type="ARBA" id="ARBA00005582"/>
    </source>
</evidence>
<evidence type="ECO:0000313" key="8">
    <source>
        <dbReference type="EMBL" id="KEO81365.1"/>
    </source>
</evidence>
<organism evidence="8 9">
    <name type="scientific">Tumebacillus flagellatus</name>
    <dbReference type="NCBI Taxonomy" id="1157490"/>
    <lineage>
        <taxon>Bacteria</taxon>
        <taxon>Bacillati</taxon>
        <taxon>Bacillota</taxon>
        <taxon>Bacilli</taxon>
        <taxon>Bacillales</taxon>
        <taxon>Alicyclobacillaceae</taxon>
        <taxon>Tumebacillus</taxon>
    </lineage>
</organism>
<evidence type="ECO:0000256" key="4">
    <source>
        <dbReference type="ARBA" id="ARBA00022801"/>
    </source>
</evidence>
<dbReference type="InterPro" id="IPR000086">
    <property type="entry name" value="NUDIX_hydrolase_dom"/>
</dbReference>
<dbReference type="InterPro" id="IPR020476">
    <property type="entry name" value="Nudix_hydrolase"/>
</dbReference>
<proteinExistence type="inferred from homology"/>
<comment type="cofactor">
    <cofactor evidence="1">
        <name>Mg(2+)</name>
        <dbReference type="ChEBI" id="CHEBI:18420"/>
    </cofactor>
</comment>
<dbReference type="GO" id="GO:0016818">
    <property type="term" value="F:hydrolase activity, acting on acid anhydrides, in phosphorus-containing anhydrides"/>
    <property type="evidence" value="ECO:0007669"/>
    <property type="project" value="TreeGrafter"/>
</dbReference>
<sequence>MQAVVHCVLEDKMKNQVLMLQKPRRGWWVVPGGKVEVGESLQAAVIREVGEETGLTVQDPQLRGVFTILVEEEGVVVKHWMLFTFAATSYTGELVSECEEGILEWVGLDEWLQRPMAAGDREFLPKILDGGLVTGTFRYTPEYELIEWRPDSGK</sequence>
<keyword evidence="9" id="KW-1185">Reference proteome</keyword>
<accession>A0A074LLB7</accession>
<gene>
    <name evidence="8" type="ORF">EL26_21245</name>
</gene>
<keyword evidence="3" id="KW-0479">Metal-binding</keyword>
<reference evidence="8 9" key="1">
    <citation type="journal article" date="2013" name="Int. J. Syst. Evol. Microbiol.">
        <title>Tumebacillus flagellatus sp. nov., an alpha-amylase/pullulanase-producing bacterium isolated from cassava wastewater.</title>
        <authorList>
            <person name="Wang Q."/>
            <person name="Xie N."/>
            <person name="Qin Y."/>
            <person name="Shen N."/>
            <person name="Zhu J."/>
            <person name="Mi H."/>
            <person name="Huang R."/>
        </authorList>
    </citation>
    <scope>NUCLEOTIDE SEQUENCE [LARGE SCALE GENOMIC DNA]</scope>
    <source>
        <strain evidence="8 9">GST4</strain>
    </source>
</reference>
<dbReference type="AlphaFoldDB" id="A0A074LLB7"/>
<dbReference type="PANTHER" id="PTHR43758">
    <property type="entry name" value="7,8-DIHYDRO-8-OXOGUANINE TRIPHOSPHATASE"/>
    <property type="match status" value="1"/>
</dbReference>
<name>A0A074LLB7_9BACL</name>
<keyword evidence="4 6" id="KW-0378">Hydrolase</keyword>
<evidence type="ECO:0000313" key="9">
    <source>
        <dbReference type="Proteomes" id="UP000027931"/>
    </source>
</evidence>
<dbReference type="PROSITE" id="PS51462">
    <property type="entry name" value="NUDIX"/>
    <property type="match status" value="1"/>
</dbReference>
<dbReference type="InterPro" id="IPR015797">
    <property type="entry name" value="NUDIX_hydrolase-like_dom_sf"/>
</dbReference>